<evidence type="ECO:0000259" key="1">
    <source>
        <dbReference type="Pfam" id="PF20150"/>
    </source>
</evidence>
<comment type="caution">
    <text evidence="2">The sequence shown here is derived from an EMBL/GenBank/DDBJ whole genome shotgun (WGS) entry which is preliminary data.</text>
</comment>
<reference evidence="2 3" key="1">
    <citation type="submission" date="2023-01" db="EMBL/GenBank/DDBJ databases">
        <title>Analysis of 21 Apiospora genomes using comparative genomics revels a genus with tremendous synthesis potential of carbohydrate active enzymes and secondary metabolites.</title>
        <authorList>
            <person name="Sorensen T."/>
        </authorList>
    </citation>
    <scope>NUCLEOTIDE SEQUENCE [LARGE SCALE GENOMIC DNA]</scope>
    <source>
        <strain evidence="2 3">CBS 83171</strain>
    </source>
</reference>
<feature type="domain" description="2EXR" evidence="1">
    <location>
        <begin position="4"/>
        <end position="70"/>
    </location>
</feature>
<dbReference type="Proteomes" id="UP001446871">
    <property type="component" value="Unassembled WGS sequence"/>
</dbReference>
<dbReference type="InterPro" id="IPR045518">
    <property type="entry name" value="2EXR"/>
</dbReference>
<proteinExistence type="predicted"/>
<gene>
    <name evidence="2" type="ORF">PG996_008439</name>
</gene>
<name>A0ABR1UYL5_9PEZI</name>
<evidence type="ECO:0000313" key="3">
    <source>
        <dbReference type="Proteomes" id="UP001446871"/>
    </source>
</evidence>
<evidence type="ECO:0000313" key="2">
    <source>
        <dbReference type="EMBL" id="KAK8063787.1"/>
    </source>
</evidence>
<dbReference type="EMBL" id="JAQQWM010000005">
    <property type="protein sequence ID" value="KAK8063787.1"/>
    <property type="molecule type" value="Genomic_DNA"/>
</dbReference>
<protein>
    <recommendedName>
        <fullName evidence="1">2EXR domain-containing protein</fullName>
    </recommendedName>
</protein>
<dbReference type="Pfam" id="PF20150">
    <property type="entry name" value="2EXR"/>
    <property type="match status" value="1"/>
</dbReference>
<keyword evidence="3" id="KW-1185">Reference proteome</keyword>
<accession>A0ABR1UYL5</accession>
<organism evidence="2 3">
    <name type="scientific">Apiospora saccharicola</name>
    <dbReference type="NCBI Taxonomy" id="335842"/>
    <lineage>
        <taxon>Eukaryota</taxon>
        <taxon>Fungi</taxon>
        <taxon>Dikarya</taxon>
        <taxon>Ascomycota</taxon>
        <taxon>Pezizomycotina</taxon>
        <taxon>Sordariomycetes</taxon>
        <taxon>Xylariomycetidae</taxon>
        <taxon>Amphisphaeriales</taxon>
        <taxon>Apiosporaceae</taxon>
        <taxon>Apiospora</taxon>
    </lineage>
</organism>
<sequence>MKTFPQFTRLAPELRQMIWDSALENEAENRIVLVHRASLRVVPSKCLISPLKSANKESRERALKHYNVKMDIGVFPAPLVVKSRRMTTWDHHVNSTEDAERLLNGRSNGNSKGCVYVNLGTDRFLLSFSYSVVDCVTSLFSYDKVAEGPGSTVVYQMRQACVGPKLSPAYCSMITNVVYKRNHHDYHVKPWPGKICYPLPTVQGLWMITRFPKLSVPTADAKFLTLDNGDRNGIIHLLLHEGAKSLKFTEWQTENDNKHGWRVWQPVSPKSG</sequence>